<protein>
    <submittedName>
        <fullName evidence="2">Uncharacterized protein</fullName>
    </submittedName>
</protein>
<feature type="compositionally biased region" description="Low complexity" evidence="1">
    <location>
        <begin position="714"/>
        <end position="723"/>
    </location>
</feature>
<evidence type="ECO:0000256" key="1">
    <source>
        <dbReference type="SAM" id="MobiDB-lite"/>
    </source>
</evidence>
<comment type="caution">
    <text evidence="2">The sequence shown here is derived from an EMBL/GenBank/DDBJ whole genome shotgun (WGS) entry which is preliminary data.</text>
</comment>
<gene>
    <name evidence="2" type="ORF">H2201_006238</name>
</gene>
<organism evidence="2 3">
    <name type="scientific">Coniosporium apollinis</name>
    <dbReference type="NCBI Taxonomy" id="61459"/>
    <lineage>
        <taxon>Eukaryota</taxon>
        <taxon>Fungi</taxon>
        <taxon>Dikarya</taxon>
        <taxon>Ascomycota</taxon>
        <taxon>Pezizomycotina</taxon>
        <taxon>Dothideomycetes</taxon>
        <taxon>Dothideomycetes incertae sedis</taxon>
        <taxon>Coniosporium</taxon>
    </lineage>
</organism>
<feature type="compositionally biased region" description="Basic and acidic residues" evidence="1">
    <location>
        <begin position="184"/>
        <end position="193"/>
    </location>
</feature>
<dbReference type="EMBL" id="JAPDRL010000052">
    <property type="protein sequence ID" value="KAJ9662130.1"/>
    <property type="molecule type" value="Genomic_DNA"/>
</dbReference>
<feature type="compositionally biased region" description="Basic residues" evidence="1">
    <location>
        <begin position="90"/>
        <end position="103"/>
    </location>
</feature>
<evidence type="ECO:0000313" key="2">
    <source>
        <dbReference type="EMBL" id="KAJ9662130.1"/>
    </source>
</evidence>
<feature type="region of interest" description="Disordered" evidence="1">
    <location>
        <begin position="51"/>
        <end position="232"/>
    </location>
</feature>
<feature type="compositionally biased region" description="Polar residues" evidence="1">
    <location>
        <begin position="502"/>
        <end position="527"/>
    </location>
</feature>
<keyword evidence="3" id="KW-1185">Reference proteome</keyword>
<name>A0ABQ9NMS2_9PEZI</name>
<sequence>MADRVQVTWESPFLIFSHVEKEFLESLERRRLQRLEEEATLKAEQALHKSLPGEVAAADDVSGPVQDGDSALAEHAVNGVPPKTTSRRGMPSRRKRGGRRNWRQRIVAPQSPLDEQQEQGGPQPDQSVKSIERADELVGGTKEHGTPDVVVPRGAVLSPPATDASKPENAGKEPAQLLGTQHGISEELPDKAKPTPAMEPAELIDDLSDTDLPPPFASRDTTPSESDFPDDPAEYLLRSRFLPMTDPQAFVQALTKHAPSARTTESLYDLALATQQALRAWQDEYIKLDVITAPQSHPPKKPCTGGRIPVDPAVYEDMKEAELYGYAFDPKKPPGGQNPFSQRIGGEFVGGRELRTRRARDLGSAAASETEDDGGRGGKRARRAVRKFDLGANGTFDAAPVHRGWGGARKRAAASETPDVEGQPIRKRGRLAAKAMTLLPQRIQEMRGTSVMTTTEEEGEDDSKTPSQGAPVHRRGRPPGSKNLAARSDKGIKKGPRKPNVSKLQTQDQDYQAQNNTLEASPSAFTNQYLQTPQPPQQTPPDRQYQQQPAIDPFMTNATPGADFIEAPNSVPPHHKRRQRVKSEKRSHSMTLWWAERKAKAAEQKADSQQGKGAPANSLDSNNVGGPERAAVDTPGGERTPQERAKRRPRALKTTPATPAVGVPSPSGTPRDPSSHMRTFNSFRPLAPSGQHQYPQQQQTQNYGHPAPAHSRHGLPLGPALAPRPQPDANGWDPRMDAQQEDAFLEQVQREENGLRGHPVRRGFGAFQ</sequence>
<feature type="region of interest" description="Disordered" evidence="1">
    <location>
        <begin position="327"/>
        <end position="735"/>
    </location>
</feature>
<dbReference type="Proteomes" id="UP001172684">
    <property type="component" value="Unassembled WGS sequence"/>
</dbReference>
<feature type="compositionally biased region" description="Basic and acidic residues" evidence="1">
    <location>
        <begin position="595"/>
        <end position="606"/>
    </location>
</feature>
<feature type="compositionally biased region" description="Basic and acidic residues" evidence="1">
    <location>
        <begin position="130"/>
        <end position="146"/>
    </location>
</feature>
<feature type="compositionally biased region" description="Low complexity" evidence="1">
    <location>
        <begin position="690"/>
        <end position="706"/>
    </location>
</feature>
<reference evidence="2" key="1">
    <citation type="submission" date="2022-10" db="EMBL/GenBank/DDBJ databases">
        <title>Culturing micro-colonial fungi from biological soil crusts in the Mojave desert and describing Neophaeococcomyces mojavensis, and introducing the new genera and species Taxawa tesnikishii.</title>
        <authorList>
            <person name="Kurbessoian T."/>
            <person name="Stajich J.E."/>
        </authorList>
    </citation>
    <scope>NUCLEOTIDE SEQUENCE</scope>
    <source>
        <strain evidence="2">TK_1</strain>
    </source>
</reference>
<proteinExistence type="predicted"/>
<accession>A0ABQ9NMS2</accession>
<feature type="compositionally biased region" description="Low complexity" evidence="1">
    <location>
        <begin position="540"/>
        <end position="549"/>
    </location>
</feature>
<feature type="compositionally biased region" description="Basic and acidic residues" evidence="1">
    <location>
        <begin position="350"/>
        <end position="361"/>
    </location>
</feature>
<evidence type="ECO:0000313" key="3">
    <source>
        <dbReference type="Proteomes" id="UP001172684"/>
    </source>
</evidence>